<dbReference type="GO" id="GO:0042597">
    <property type="term" value="C:periplasmic space"/>
    <property type="evidence" value="ECO:0007669"/>
    <property type="project" value="InterPro"/>
</dbReference>
<sequence length="157" mass="16791">MKKLLTHAAAGLLALSLAGLASAQMKPEDAIKFRQSGYTFMAWNMGKIKAQAVDGTTPFNKDQVAAAANAIAAVANSGMGSLYLPGTDKGKGWKDTRVKPELFTDKEEVGKIAKNFVEQANKLQQVALAGDQAAIKTQFGEMGKACKACHDKFRIEE</sequence>
<evidence type="ECO:0000256" key="8">
    <source>
        <dbReference type="SAM" id="SignalP"/>
    </source>
</evidence>
<dbReference type="PRINTS" id="PR00608">
    <property type="entry name" value="CYTCHROMECII"/>
</dbReference>
<dbReference type="InterPro" id="IPR012127">
    <property type="entry name" value="Cyt_c_prime"/>
</dbReference>
<feature type="binding site" description="covalent" evidence="7">
    <location>
        <position position="146"/>
    </location>
    <ligand>
        <name>heme c</name>
        <dbReference type="ChEBI" id="CHEBI:61717"/>
    </ligand>
</feature>
<dbReference type="Pfam" id="PF01322">
    <property type="entry name" value="Cytochrom_C_2"/>
    <property type="match status" value="1"/>
</dbReference>
<dbReference type="GO" id="GO:0005506">
    <property type="term" value="F:iron ion binding"/>
    <property type="evidence" value="ECO:0007669"/>
    <property type="project" value="InterPro"/>
</dbReference>
<dbReference type="GO" id="GO:0022900">
    <property type="term" value="P:electron transport chain"/>
    <property type="evidence" value="ECO:0007669"/>
    <property type="project" value="InterPro"/>
</dbReference>
<dbReference type="OrthoDB" id="5520910at2"/>
<feature type="chain" id="PRO_5013314951" evidence="8">
    <location>
        <begin position="24"/>
        <end position="157"/>
    </location>
</feature>
<dbReference type="RefSeq" id="WP_076602418.1">
    <property type="nucleotide sequence ID" value="NZ_FTMD01000007.1"/>
</dbReference>
<gene>
    <name evidence="9" type="ORF">SAMN05421829_107129</name>
</gene>
<evidence type="ECO:0000256" key="6">
    <source>
        <dbReference type="PIRSR" id="PIRSR000027-1"/>
    </source>
</evidence>
<dbReference type="InterPro" id="IPR002321">
    <property type="entry name" value="Cyt_c_II"/>
</dbReference>
<dbReference type="EMBL" id="FTMD01000007">
    <property type="protein sequence ID" value="SIQ85073.1"/>
    <property type="molecule type" value="Genomic_DNA"/>
</dbReference>
<evidence type="ECO:0000256" key="7">
    <source>
        <dbReference type="PIRSR" id="PIRSR000027-2"/>
    </source>
</evidence>
<dbReference type="STRING" id="34027.SAMN05421829_107129"/>
<keyword evidence="2 7" id="KW-0349">Heme</keyword>
<accession>A0A1N6W4G0</accession>
<keyword evidence="4" id="KW-0249">Electron transport</keyword>
<evidence type="ECO:0000313" key="9">
    <source>
        <dbReference type="EMBL" id="SIQ85073.1"/>
    </source>
</evidence>
<dbReference type="AlphaFoldDB" id="A0A1N6W4G0"/>
<keyword evidence="10" id="KW-1185">Reference proteome</keyword>
<dbReference type="SUPFAM" id="SSF47175">
    <property type="entry name" value="Cytochromes"/>
    <property type="match status" value="1"/>
</dbReference>
<comment type="PTM">
    <text evidence="7">Binds 1 heme group per subunit.</text>
</comment>
<dbReference type="Proteomes" id="UP000186819">
    <property type="component" value="Unassembled WGS sequence"/>
</dbReference>
<dbReference type="InterPro" id="IPR010980">
    <property type="entry name" value="Cyt_c/b562"/>
</dbReference>
<dbReference type="GO" id="GO:0020037">
    <property type="term" value="F:heme binding"/>
    <property type="evidence" value="ECO:0007669"/>
    <property type="project" value="InterPro"/>
</dbReference>
<evidence type="ECO:0000256" key="1">
    <source>
        <dbReference type="ARBA" id="ARBA00022448"/>
    </source>
</evidence>
<dbReference type="Gene3D" id="1.20.120.10">
    <property type="entry name" value="Cytochrome c/b562"/>
    <property type="match status" value="1"/>
</dbReference>
<protein>
    <submittedName>
        <fullName evidence="9">Cytochrome c556</fullName>
    </submittedName>
</protein>
<evidence type="ECO:0000256" key="5">
    <source>
        <dbReference type="ARBA" id="ARBA00023004"/>
    </source>
</evidence>
<keyword evidence="1" id="KW-0813">Transport</keyword>
<evidence type="ECO:0000313" key="10">
    <source>
        <dbReference type="Proteomes" id="UP000186819"/>
    </source>
</evidence>
<name>A0A1N6W4G0_9RHOO</name>
<dbReference type="PIRSF" id="PIRSF000027">
    <property type="entry name" value="Cytc_c_prime"/>
    <property type="match status" value="1"/>
</dbReference>
<reference evidence="10" key="1">
    <citation type="submission" date="2017-01" db="EMBL/GenBank/DDBJ databases">
        <authorList>
            <person name="Varghese N."/>
            <person name="Submissions S."/>
        </authorList>
    </citation>
    <scope>NUCLEOTIDE SEQUENCE [LARGE SCALE GENOMIC DNA]</scope>
    <source>
        <strain evidence="10">ATCC 51758</strain>
    </source>
</reference>
<evidence type="ECO:0000256" key="2">
    <source>
        <dbReference type="ARBA" id="ARBA00022617"/>
    </source>
</evidence>
<evidence type="ECO:0000256" key="4">
    <source>
        <dbReference type="ARBA" id="ARBA00022982"/>
    </source>
</evidence>
<proteinExistence type="predicted"/>
<feature type="binding site" description="covalent" evidence="7">
    <location>
        <position position="149"/>
    </location>
    <ligand>
        <name>heme c</name>
        <dbReference type="ChEBI" id="CHEBI:61717"/>
    </ligand>
</feature>
<evidence type="ECO:0000256" key="3">
    <source>
        <dbReference type="ARBA" id="ARBA00022723"/>
    </source>
</evidence>
<dbReference type="PROSITE" id="PS51009">
    <property type="entry name" value="CYTCII"/>
    <property type="match status" value="1"/>
</dbReference>
<dbReference type="GO" id="GO:0009055">
    <property type="term" value="F:electron transfer activity"/>
    <property type="evidence" value="ECO:0007669"/>
    <property type="project" value="InterPro"/>
</dbReference>
<keyword evidence="5 6" id="KW-0408">Iron</keyword>
<organism evidence="9 10">
    <name type="scientific">Aromatoleum tolulyticum</name>
    <dbReference type="NCBI Taxonomy" id="34027"/>
    <lineage>
        <taxon>Bacteria</taxon>
        <taxon>Pseudomonadati</taxon>
        <taxon>Pseudomonadota</taxon>
        <taxon>Betaproteobacteria</taxon>
        <taxon>Rhodocyclales</taxon>
        <taxon>Rhodocyclaceae</taxon>
        <taxon>Aromatoleum</taxon>
    </lineage>
</organism>
<dbReference type="InterPro" id="IPR015984">
    <property type="entry name" value="Cyt_c_prime_subgr"/>
</dbReference>
<keyword evidence="3 6" id="KW-0479">Metal-binding</keyword>
<feature type="signal peptide" evidence="8">
    <location>
        <begin position="1"/>
        <end position="23"/>
    </location>
</feature>
<keyword evidence="8" id="KW-0732">Signal</keyword>
<feature type="binding site" description="axial binding residue" evidence="6">
    <location>
        <position position="150"/>
    </location>
    <ligand>
        <name>heme c</name>
        <dbReference type="ChEBI" id="CHEBI:61717"/>
    </ligand>
    <ligandPart>
        <name>Fe</name>
        <dbReference type="ChEBI" id="CHEBI:18248"/>
    </ligandPart>
</feature>